<name>A0A398B2C7_9BACI</name>
<comment type="caution">
    <text evidence="1">The sequence shown here is derived from an EMBL/GenBank/DDBJ whole genome shotgun (WGS) entry which is preliminary data.</text>
</comment>
<dbReference type="Pfam" id="PF14183">
    <property type="entry name" value="YwpF"/>
    <property type="match status" value="1"/>
</dbReference>
<protein>
    <recommendedName>
        <fullName evidence="3">YwpF-like protein</fullName>
    </recommendedName>
</protein>
<evidence type="ECO:0000313" key="2">
    <source>
        <dbReference type="Proteomes" id="UP000265816"/>
    </source>
</evidence>
<dbReference type="EMBL" id="QWVT01000027">
    <property type="protein sequence ID" value="RID83474.1"/>
    <property type="molecule type" value="Genomic_DNA"/>
</dbReference>
<proteinExistence type="predicted"/>
<dbReference type="AlphaFoldDB" id="A0A398B2C7"/>
<keyword evidence="2" id="KW-1185">Reference proteome</keyword>
<dbReference type="InterPro" id="IPR025573">
    <property type="entry name" value="YwpF"/>
</dbReference>
<evidence type="ECO:0008006" key="3">
    <source>
        <dbReference type="Google" id="ProtNLM"/>
    </source>
</evidence>
<sequence>MGSGGFDMKTFRLISMQIADHDSLTDIAFKEGLIINKEDDQGTWLIEAFVEKEFIPVFEEACKENKDIVTQVIITKKENDPATFKTKVCSVRAINDHACVLLRGKLTRLRSDYPAQLLEYLMEQGFTDGELVTEFRKNLIARPRLVLPKKV</sequence>
<gene>
    <name evidence="1" type="ORF">D1970_15740</name>
</gene>
<reference evidence="1 2" key="1">
    <citation type="submission" date="2018-08" db="EMBL/GenBank/DDBJ databases">
        <title>Bacillus jemisoniae sp. nov., Bacillus chryseoplanitiae sp. nov., Bacillus resnikiae sp. nov., and Bacillus frankliniae sp. nov., isolated from Viking spacecraft and associated surfaces.</title>
        <authorList>
            <person name="Seuylemezian A."/>
            <person name="Vaishampayan P."/>
        </authorList>
    </citation>
    <scope>NUCLEOTIDE SEQUENCE [LARGE SCALE GENOMIC DNA]</scope>
    <source>
        <strain evidence="1 2">JJ-247</strain>
    </source>
</reference>
<evidence type="ECO:0000313" key="1">
    <source>
        <dbReference type="EMBL" id="RID83474.1"/>
    </source>
</evidence>
<dbReference type="OrthoDB" id="2427395at2"/>
<accession>A0A398B2C7</accession>
<dbReference type="Proteomes" id="UP000265816">
    <property type="component" value="Unassembled WGS sequence"/>
</dbReference>
<organism evidence="1 2">
    <name type="scientific">Mesobacillus zeae</name>
    <dbReference type="NCBI Taxonomy" id="1917180"/>
    <lineage>
        <taxon>Bacteria</taxon>
        <taxon>Bacillati</taxon>
        <taxon>Bacillota</taxon>
        <taxon>Bacilli</taxon>
        <taxon>Bacillales</taxon>
        <taxon>Bacillaceae</taxon>
        <taxon>Mesobacillus</taxon>
    </lineage>
</organism>